<evidence type="ECO:0000313" key="2">
    <source>
        <dbReference type="Proteomes" id="UP001165289"/>
    </source>
</evidence>
<name>A0AAV7JGX3_9METZ</name>
<protein>
    <submittedName>
        <fullName evidence="1">Uncharacterized protein</fullName>
    </submittedName>
</protein>
<dbReference type="AlphaFoldDB" id="A0AAV7JGX3"/>
<dbReference type="Proteomes" id="UP001165289">
    <property type="component" value="Unassembled WGS sequence"/>
</dbReference>
<sequence>MTQLLSGTLNPLRCSTLLVPLPLPLPLPLLVSQDSSHLNKVIPLLRDMLTVDTNSPTNPLIQPKLFPRTNFLESHQPEAELIQQHHEVPYTRSQPRDIMKGDKFEVKLVWQKQQPTWRQI</sequence>
<organism evidence="1 2">
    <name type="scientific">Oopsacas minuta</name>
    <dbReference type="NCBI Taxonomy" id="111878"/>
    <lineage>
        <taxon>Eukaryota</taxon>
        <taxon>Metazoa</taxon>
        <taxon>Porifera</taxon>
        <taxon>Hexactinellida</taxon>
        <taxon>Hexasterophora</taxon>
        <taxon>Lyssacinosida</taxon>
        <taxon>Leucopsacidae</taxon>
        <taxon>Oopsacas</taxon>
    </lineage>
</organism>
<gene>
    <name evidence="1" type="ORF">LOD99_11927</name>
</gene>
<comment type="caution">
    <text evidence="1">The sequence shown here is derived from an EMBL/GenBank/DDBJ whole genome shotgun (WGS) entry which is preliminary data.</text>
</comment>
<evidence type="ECO:0000313" key="1">
    <source>
        <dbReference type="EMBL" id="KAI6648118.1"/>
    </source>
</evidence>
<dbReference type="EMBL" id="JAKMXF010000332">
    <property type="protein sequence ID" value="KAI6648118.1"/>
    <property type="molecule type" value="Genomic_DNA"/>
</dbReference>
<accession>A0AAV7JGX3</accession>
<reference evidence="1 2" key="1">
    <citation type="journal article" date="2023" name="BMC Biol.">
        <title>The compact genome of the sponge Oopsacas minuta (Hexactinellida) is lacking key metazoan core genes.</title>
        <authorList>
            <person name="Santini S."/>
            <person name="Schenkelaars Q."/>
            <person name="Jourda C."/>
            <person name="Duchesne M."/>
            <person name="Belahbib H."/>
            <person name="Rocher C."/>
            <person name="Selva M."/>
            <person name="Riesgo A."/>
            <person name="Vervoort M."/>
            <person name="Leys S.P."/>
            <person name="Kodjabachian L."/>
            <person name="Le Bivic A."/>
            <person name="Borchiellini C."/>
            <person name="Claverie J.M."/>
            <person name="Renard E."/>
        </authorList>
    </citation>
    <scope>NUCLEOTIDE SEQUENCE [LARGE SCALE GENOMIC DNA]</scope>
    <source>
        <strain evidence="1">SPO-2</strain>
    </source>
</reference>
<keyword evidence="2" id="KW-1185">Reference proteome</keyword>
<proteinExistence type="predicted"/>